<organism evidence="1">
    <name type="scientific">Rhizobium leguminosarum</name>
    <dbReference type="NCBI Taxonomy" id="384"/>
    <lineage>
        <taxon>Bacteria</taxon>
        <taxon>Pseudomonadati</taxon>
        <taxon>Pseudomonadota</taxon>
        <taxon>Alphaproteobacteria</taxon>
        <taxon>Hyphomicrobiales</taxon>
        <taxon>Rhizobiaceae</taxon>
        <taxon>Rhizobium/Agrobacterium group</taxon>
        <taxon>Rhizobium</taxon>
    </lineage>
</organism>
<evidence type="ECO:0000313" key="1">
    <source>
        <dbReference type="EMBL" id="KZB01927.1"/>
    </source>
</evidence>
<sequence length="68" mass="7333">MAATFQVIAISSLDPDGSDTRNEPKLLYPDALKTARQLKSEGKAFRVIAEGNPTEEQLQSFLALGALV</sequence>
<protein>
    <submittedName>
        <fullName evidence="1">Uncharacterized protein</fullName>
    </submittedName>
</protein>
<gene>
    <name evidence="1" type="ORF">A4A59_12985</name>
</gene>
<dbReference type="RefSeq" id="WP_062940961.1">
    <property type="nucleotide sequence ID" value="NZ_CP171845.1"/>
</dbReference>
<proteinExistence type="predicted"/>
<dbReference type="EMBL" id="LVYU01000078">
    <property type="protein sequence ID" value="KZB01927.1"/>
    <property type="molecule type" value="Genomic_DNA"/>
</dbReference>
<dbReference type="AlphaFoldDB" id="A0A154IMU7"/>
<comment type="caution">
    <text evidence="1">The sequence shown here is derived from an EMBL/GenBank/DDBJ whole genome shotgun (WGS) entry which is preliminary data.</text>
</comment>
<reference evidence="1" key="1">
    <citation type="submission" date="2016-03" db="EMBL/GenBank/DDBJ databases">
        <title>Microsymbionts genomes from the relict species Vavilovia formosa.</title>
        <authorList>
            <person name="Chirak E."/>
            <person name="Kimeklis A."/>
            <person name="Kopat V."/>
            <person name="Andronov E."/>
        </authorList>
    </citation>
    <scope>NUCLEOTIDE SEQUENCE [LARGE SCALE GENOMIC DNA]</scope>
    <source>
        <strain evidence="1">Vaf12</strain>
    </source>
</reference>
<name>A0A154IMU7_RHILE</name>
<accession>A0A154IMU7</accession>